<dbReference type="PANTHER" id="PTHR13504:SF38">
    <property type="entry name" value="FIDO DOMAIN-CONTAINING PROTEIN"/>
    <property type="match status" value="1"/>
</dbReference>
<proteinExistence type="predicted"/>
<evidence type="ECO:0000256" key="1">
    <source>
        <dbReference type="SAM" id="MobiDB-lite"/>
    </source>
</evidence>
<feature type="domain" description="Fido" evidence="2">
    <location>
        <begin position="111"/>
        <end position="268"/>
    </location>
</feature>
<evidence type="ECO:0000313" key="3">
    <source>
        <dbReference type="EMBL" id="GAA2215563.1"/>
    </source>
</evidence>
<dbReference type="PROSITE" id="PS51459">
    <property type="entry name" value="FIDO"/>
    <property type="match status" value="1"/>
</dbReference>
<organism evidence="3 4">
    <name type="scientific">Nonomuraea monospora</name>
    <dbReference type="NCBI Taxonomy" id="568818"/>
    <lineage>
        <taxon>Bacteria</taxon>
        <taxon>Bacillati</taxon>
        <taxon>Actinomycetota</taxon>
        <taxon>Actinomycetes</taxon>
        <taxon>Streptosporangiales</taxon>
        <taxon>Streptosporangiaceae</taxon>
        <taxon>Nonomuraea</taxon>
    </lineage>
</organism>
<dbReference type="PANTHER" id="PTHR13504">
    <property type="entry name" value="FIDO DOMAIN-CONTAINING PROTEIN DDB_G0283145"/>
    <property type="match status" value="1"/>
</dbReference>
<feature type="compositionally biased region" description="Basic residues" evidence="1">
    <location>
        <begin position="332"/>
        <end position="347"/>
    </location>
</feature>
<dbReference type="InterPro" id="IPR040198">
    <property type="entry name" value="Fido_containing"/>
</dbReference>
<comment type="caution">
    <text evidence="3">The sequence shown here is derived from an EMBL/GenBank/DDBJ whole genome shotgun (WGS) entry which is preliminary data.</text>
</comment>
<dbReference type="InterPro" id="IPR036597">
    <property type="entry name" value="Fido-like_dom_sf"/>
</dbReference>
<name>A0ABP5PV04_9ACTN</name>
<dbReference type="RefSeq" id="WP_344494389.1">
    <property type="nucleotide sequence ID" value="NZ_BAAAQX010000051.1"/>
</dbReference>
<dbReference type="Proteomes" id="UP001499843">
    <property type="component" value="Unassembled WGS sequence"/>
</dbReference>
<feature type="region of interest" description="Disordered" evidence="1">
    <location>
        <begin position="321"/>
        <end position="363"/>
    </location>
</feature>
<dbReference type="InterPro" id="IPR003812">
    <property type="entry name" value="Fido"/>
</dbReference>
<sequence>MAGRGRPTRATVYERLDRALEELNQRLGGLPSPTEAQEIWSDIWHLEAHHSTALEGNTLVLREVQTLLDRGIAVGAKPLREYNEVKGYADAAKWVYGQALEPEVWNEGELISLGELRHIHHTAMTPVWDVAPHPDATDQEGPGSFRQHDLHPFAEGMTPPGWPLVPAEIQAWVAQVCATGKKIESGEALGHPLPEELARIHNSFERVHPFIDGNGRSGRLALNLILVRLGYPPIIIFKQQRDGYLAAMRRADAGDHGALGELIARAMEENLNRFIVPNVAGPARLVPLAALVDDEFTIAALRQAAQRGRLNAVQGADGVWRSSRKSVESYRASKHKQPKGRSAKKKPSPAGLFDVGTEADSSA</sequence>
<accession>A0ABP5PV04</accession>
<evidence type="ECO:0000259" key="2">
    <source>
        <dbReference type="PROSITE" id="PS51459"/>
    </source>
</evidence>
<dbReference type="EMBL" id="BAAAQX010000051">
    <property type="protein sequence ID" value="GAA2215563.1"/>
    <property type="molecule type" value="Genomic_DNA"/>
</dbReference>
<keyword evidence="4" id="KW-1185">Reference proteome</keyword>
<gene>
    <name evidence="3" type="ORF">GCM10009850_110310</name>
</gene>
<evidence type="ECO:0000313" key="4">
    <source>
        <dbReference type="Proteomes" id="UP001499843"/>
    </source>
</evidence>
<dbReference type="Pfam" id="PF02661">
    <property type="entry name" value="Fic"/>
    <property type="match status" value="1"/>
</dbReference>
<dbReference type="Gene3D" id="1.10.3290.10">
    <property type="entry name" value="Fido-like domain"/>
    <property type="match status" value="1"/>
</dbReference>
<protein>
    <submittedName>
        <fullName evidence="3">Fic family protein</fullName>
    </submittedName>
</protein>
<dbReference type="SUPFAM" id="SSF140931">
    <property type="entry name" value="Fic-like"/>
    <property type="match status" value="1"/>
</dbReference>
<reference evidence="4" key="1">
    <citation type="journal article" date="2019" name="Int. J. Syst. Evol. Microbiol.">
        <title>The Global Catalogue of Microorganisms (GCM) 10K type strain sequencing project: providing services to taxonomists for standard genome sequencing and annotation.</title>
        <authorList>
            <consortium name="The Broad Institute Genomics Platform"/>
            <consortium name="The Broad Institute Genome Sequencing Center for Infectious Disease"/>
            <person name="Wu L."/>
            <person name="Ma J."/>
        </authorList>
    </citation>
    <scope>NUCLEOTIDE SEQUENCE [LARGE SCALE GENOMIC DNA]</scope>
    <source>
        <strain evidence="4">JCM 16114</strain>
    </source>
</reference>